<evidence type="ECO:0000259" key="1">
    <source>
        <dbReference type="Pfam" id="PF01966"/>
    </source>
</evidence>
<dbReference type="OrthoDB" id="2378324at2759"/>
<dbReference type="PANTHER" id="PTHR35569:SF1">
    <property type="entry name" value="CYANAMIDE HYDRATASE DDI2-RELATED"/>
    <property type="match status" value="1"/>
</dbReference>
<dbReference type="SUPFAM" id="SSF109604">
    <property type="entry name" value="HD-domain/PDEase-like"/>
    <property type="match status" value="1"/>
</dbReference>
<evidence type="ECO:0000313" key="3">
    <source>
        <dbReference type="Proteomes" id="UP000785200"/>
    </source>
</evidence>
<evidence type="ECO:0000313" key="2">
    <source>
        <dbReference type="EMBL" id="KAG0649646.1"/>
    </source>
</evidence>
<dbReference type="EMBL" id="VNKQ01000007">
    <property type="protein sequence ID" value="KAG0649646.1"/>
    <property type="molecule type" value="Genomic_DNA"/>
</dbReference>
<sequence>MAKVPTKVIAGVTVPDTPLIDKAYKFARENLEDYAFNHVVRSWLFGSFIGDQIPGLQGRDVEVHAIAALLHDMGWSKNPKLISKDKRFEVDGANVAREFLIREGNSAEWDTHRLQLAWDAIALHGTFSIAQHKEIEVQSCMMGVVSDFTGPEKSPGGVLTREVWDQVVKEYSRTGFKDGVIEEMCGLCRTKPETTYENFVSSFGTEYVNGYSAKGHRLLDVTLAIQE</sequence>
<dbReference type="InterPro" id="IPR003607">
    <property type="entry name" value="HD/PDEase_dom"/>
</dbReference>
<gene>
    <name evidence="2" type="ORF">D0Z07_4060</name>
</gene>
<keyword evidence="3" id="KW-1185">Reference proteome</keyword>
<organism evidence="2 3">
    <name type="scientific">Hyphodiscus hymeniophilus</name>
    <dbReference type="NCBI Taxonomy" id="353542"/>
    <lineage>
        <taxon>Eukaryota</taxon>
        <taxon>Fungi</taxon>
        <taxon>Dikarya</taxon>
        <taxon>Ascomycota</taxon>
        <taxon>Pezizomycotina</taxon>
        <taxon>Leotiomycetes</taxon>
        <taxon>Helotiales</taxon>
        <taxon>Hyphodiscaceae</taxon>
        <taxon>Hyphodiscus</taxon>
    </lineage>
</organism>
<protein>
    <recommendedName>
        <fullName evidence="1">HD domain-containing protein</fullName>
    </recommendedName>
</protein>
<dbReference type="PANTHER" id="PTHR35569">
    <property type="entry name" value="CYANAMIDE HYDRATASE DDI2-RELATED"/>
    <property type="match status" value="1"/>
</dbReference>
<feature type="domain" description="HD" evidence="1">
    <location>
        <begin position="36"/>
        <end position="129"/>
    </location>
</feature>
<dbReference type="AlphaFoldDB" id="A0A9P6VK47"/>
<dbReference type="Proteomes" id="UP000785200">
    <property type="component" value="Unassembled WGS sequence"/>
</dbReference>
<dbReference type="CDD" id="cd00077">
    <property type="entry name" value="HDc"/>
    <property type="match status" value="1"/>
</dbReference>
<dbReference type="Gene3D" id="1.10.3210.10">
    <property type="entry name" value="Hypothetical protein af1432"/>
    <property type="match status" value="1"/>
</dbReference>
<reference evidence="2" key="1">
    <citation type="submission" date="2019-07" db="EMBL/GenBank/DDBJ databases">
        <title>Hyphodiscus hymeniophilus genome sequencing and assembly.</title>
        <authorList>
            <person name="Kramer G."/>
            <person name="Nodwell J."/>
        </authorList>
    </citation>
    <scope>NUCLEOTIDE SEQUENCE</scope>
    <source>
        <strain evidence="2">ATCC 34498</strain>
    </source>
</reference>
<accession>A0A9P6VK47</accession>
<proteinExistence type="predicted"/>
<comment type="caution">
    <text evidence="2">The sequence shown here is derived from an EMBL/GenBank/DDBJ whole genome shotgun (WGS) entry which is preliminary data.</text>
</comment>
<dbReference type="Pfam" id="PF01966">
    <property type="entry name" value="HD"/>
    <property type="match status" value="1"/>
</dbReference>
<dbReference type="InterPro" id="IPR006674">
    <property type="entry name" value="HD_domain"/>
</dbReference>
<name>A0A9P6VK47_9HELO</name>